<feature type="compositionally biased region" description="Low complexity" evidence="1">
    <location>
        <begin position="31"/>
        <end position="53"/>
    </location>
</feature>
<evidence type="ECO:0000256" key="2">
    <source>
        <dbReference type="SAM" id="SignalP"/>
    </source>
</evidence>
<proteinExistence type="predicted"/>
<reference evidence="3 4" key="1">
    <citation type="submission" date="2020-10" db="EMBL/GenBank/DDBJ databases">
        <title>Sequencing the genomes of 1000 actinobacteria strains.</title>
        <authorList>
            <person name="Klenk H.-P."/>
        </authorList>
    </citation>
    <scope>NUCLEOTIDE SEQUENCE [LARGE SCALE GENOMIC DNA]</scope>
    <source>
        <strain evidence="3 4">DSM 45157</strain>
    </source>
</reference>
<evidence type="ECO:0000313" key="4">
    <source>
        <dbReference type="Proteomes" id="UP000598217"/>
    </source>
</evidence>
<organism evidence="3 4">
    <name type="scientific">Nocardiopsis terrae</name>
    <dbReference type="NCBI Taxonomy" id="372655"/>
    <lineage>
        <taxon>Bacteria</taxon>
        <taxon>Bacillati</taxon>
        <taxon>Actinomycetota</taxon>
        <taxon>Actinomycetes</taxon>
        <taxon>Streptosporangiales</taxon>
        <taxon>Nocardiopsidaceae</taxon>
        <taxon>Nocardiopsis</taxon>
    </lineage>
</organism>
<evidence type="ECO:0008006" key="5">
    <source>
        <dbReference type="Google" id="ProtNLM"/>
    </source>
</evidence>
<keyword evidence="4" id="KW-1185">Reference proteome</keyword>
<evidence type="ECO:0000256" key="1">
    <source>
        <dbReference type="SAM" id="MobiDB-lite"/>
    </source>
</evidence>
<protein>
    <recommendedName>
        <fullName evidence="5">Lipoprotein</fullName>
    </recommendedName>
</protein>
<feature type="region of interest" description="Disordered" evidence="1">
    <location>
        <begin position="30"/>
        <end position="54"/>
    </location>
</feature>
<evidence type="ECO:0000313" key="3">
    <source>
        <dbReference type="EMBL" id="MBE1457829.1"/>
    </source>
</evidence>
<feature type="chain" id="PRO_5047445980" description="Lipoprotein" evidence="2">
    <location>
        <begin position="24"/>
        <end position="264"/>
    </location>
</feature>
<comment type="caution">
    <text evidence="3">The sequence shown here is derived from an EMBL/GenBank/DDBJ whole genome shotgun (WGS) entry which is preliminary data.</text>
</comment>
<gene>
    <name evidence="3" type="ORF">H4W79_002043</name>
</gene>
<dbReference type="Proteomes" id="UP000598217">
    <property type="component" value="Unassembled WGS sequence"/>
</dbReference>
<name>A0ABR9HFQ1_9ACTN</name>
<feature type="signal peptide" evidence="2">
    <location>
        <begin position="1"/>
        <end position="23"/>
    </location>
</feature>
<keyword evidence="2" id="KW-0732">Signal</keyword>
<dbReference type="EMBL" id="JADBDY010000001">
    <property type="protein sequence ID" value="MBE1457829.1"/>
    <property type="molecule type" value="Genomic_DNA"/>
</dbReference>
<accession>A0ABR9HFQ1</accession>
<sequence>MTCSRLTLGALALALLVPLTSCGLLRDAEETAQTQAESAEPAAEPSPEPGSAEDALPYVEALGRSSDPELVEEGLEFAHPDWPAHGYLQHQANGVRANLVSGHRLQDDPVELTDQGIRLCRTSGCATFGGFVFVEGLLADFRVEGDLVGDHLLPGGGGDTVEGVTVTVASSYHAIRADCLIVFADVETESVEVSVLDATHEAPDGELGPLDPRYGVTGQDHFTPASPGQVMLWFESTDGGGTVDLVLECVEGCEGEVHLSLPLE</sequence>
<dbReference type="RefSeq" id="WP_191270937.1">
    <property type="nucleotide sequence ID" value="NZ_BMXJ01000004.1"/>
</dbReference>